<dbReference type="SUPFAM" id="SSF49899">
    <property type="entry name" value="Concanavalin A-like lectins/glucanases"/>
    <property type="match status" value="1"/>
</dbReference>
<protein>
    <recommendedName>
        <fullName evidence="4">LamG-like jellyroll fold domain-containing protein</fullName>
    </recommendedName>
</protein>
<dbReference type="EMBL" id="MEUJ01000003">
    <property type="protein sequence ID" value="OGC40654.1"/>
    <property type="molecule type" value="Genomic_DNA"/>
</dbReference>
<name>A0A1F4U6R8_UNCSA</name>
<evidence type="ECO:0000313" key="6">
    <source>
        <dbReference type="Proteomes" id="UP000179242"/>
    </source>
</evidence>
<evidence type="ECO:0000256" key="3">
    <source>
        <dbReference type="SAM" id="SignalP"/>
    </source>
</evidence>
<dbReference type="Pfam" id="PF13205">
    <property type="entry name" value="Big_5"/>
    <property type="match status" value="1"/>
</dbReference>
<dbReference type="Gene3D" id="2.60.40.3710">
    <property type="match status" value="1"/>
</dbReference>
<evidence type="ECO:0000256" key="1">
    <source>
        <dbReference type="ARBA" id="ARBA00022729"/>
    </source>
</evidence>
<dbReference type="Pfam" id="PF13385">
    <property type="entry name" value="Laminin_G_3"/>
    <property type="match status" value="1"/>
</dbReference>
<dbReference type="InterPro" id="IPR013320">
    <property type="entry name" value="ConA-like_dom_sf"/>
</dbReference>
<sequence length="879" mass="93916">MSNMKRCLLALLILAVFCSVSFSATTSWTFGTSSNYTYDTTKIDLTGGMVSLVAPTQSFTHSTSTNFTSSVIDATASAAWQTLSWVPKAPYYKELPDSGASESGYSEGNFSMTDCVLLLHLNDDPAVHGSTLTDSSGQSTNAVLFTSDGSTNKSTTGKLNKAIQLDGTNDYVSISPQKAQNKISASAWFKRNGQPVTTGDQWHFVLGPVFTVELGVPDGWQGGVHDGRLRVAVNTENGWYPLYAGTVGQLIDGEWHHLALTYDGATLLAYIDGVKTGEKAATGNIKTAPSFVGRSGASYSNSTIDEVAIWNRALSATEMLNYYKRGAARIKLQARSGLTGDFVGPDGTSSTYYTELSNSTTGLPSLSLTNISNNRYFQYQASFESDSVAYPPTLTSVTIGPTHYTQGDPTINPVAAQQASFNTISSITETATKDGGEIKYALSNDAGSTWLYYNSTTSSWETSGSTYATANTTSEINSNVITFPAGNGQLLFKAFLHSSGTQNVRLTQVSVQTALLTPEVASVSPANSSINVNSSTTVNATFSHTMDQTSVENAFSLKAISTNLSQSTSETVAGTFSWTNVRSMVFTPSTALKNGYTYQAIITTDAKNTGGYYLASTESWTFRVLLDHEESTIYESTDGKAKVELAANALAEDGYVVINRDPIASPTVVDSNTILTANSKAIAEGNPFHYPITSSITEFNAYNSSGTRITSNFAATTTLTLYYTDANDDGFVDGTTPPIKAENLLIYWLDETNKLWIRVPGSTVNTTTKSVSAPAIHFSTYTLMSTPALDLANAYAFPVPFKPSAGHTQITFTNLASECTIRVYTVSGDLVTTLSESSGTGQHSWNVTNADGAALASGVYVYHIKSSGDSKVGKFVVIR</sequence>
<gene>
    <name evidence="5" type="ORF">A2438_06540</name>
</gene>
<proteinExistence type="predicted"/>
<organism evidence="5 6">
    <name type="scientific">candidate division WOR-1 bacterium RIFOXYC2_FULL_46_14</name>
    <dbReference type="NCBI Taxonomy" id="1802587"/>
    <lineage>
        <taxon>Bacteria</taxon>
        <taxon>Bacillati</taxon>
        <taxon>Saganbacteria</taxon>
    </lineage>
</organism>
<dbReference type="Proteomes" id="UP000179242">
    <property type="component" value="Unassembled WGS sequence"/>
</dbReference>
<comment type="caution">
    <text evidence="5">The sequence shown here is derived from an EMBL/GenBank/DDBJ whole genome shotgun (WGS) entry which is preliminary data.</text>
</comment>
<dbReference type="Gene3D" id="2.60.120.200">
    <property type="match status" value="1"/>
</dbReference>
<keyword evidence="1 3" id="KW-0732">Signal</keyword>
<feature type="domain" description="LamG-like jellyroll fold" evidence="4">
    <location>
        <begin position="181"/>
        <end position="317"/>
    </location>
</feature>
<dbReference type="Gene3D" id="2.60.40.4070">
    <property type="match status" value="1"/>
</dbReference>
<dbReference type="InterPro" id="IPR006558">
    <property type="entry name" value="LamG-like"/>
</dbReference>
<dbReference type="InterPro" id="IPR032812">
    <property type="entry name" value="SbsA_Ig"/>
</dbReference>
<feature type="signal peptide" evidence="3">
    <location>
        <begin position="1"/>
        <end position="23"/>
    </location>
</feature>
<evidence type="ECO:0000313" key="5">
    <source>
        <dbReference type="EMBL" id="OGC40654.1"/>
    </source>
</evidence>
<dbReference type="SMART" id="SM00560">
    <property type="entry name" value="LamGL"/>
    <property type="match status" value="1"/>
</dbReference>
<feature type="chain" id="PRO_5009514775" description="LamG-like jellyroll fold domain-containing protein" evidence="3">
    <location>
        <begin position="24"/>
        <end position="879"/>
    </location>
</feature>
<dbReference type="InterPro" id="IPR026444">
    <property type="entry name" value="Secre_tail"/>
</dbReference>
<keyword evidence="2" id="KW-1015">Disulfide bond</keyword>
<dbReference type="NCBIfam" id="TIGR04183">
    <property type="entry name" value="Por_Secre_tail"/>
    <property type="match status" value="1"/>
</dbReference>
<reference evidence="5 6" key="1">
    <citation type="journal article" date="2016" name="Nat. Commun.">
        <title>Thousands of microbial genomes shed light on interconnected biogeochemical processes in an aquifer system.</title>
        <authorList>
            <person name="Anantharaman K."/>
            <person name="Brown C.T."/>
            <person name="Hug L.A."/>
            <person name="Sharon I."/>
            <person name="Castelle C.J."/>
            <person name="Probst A.J."/>
            <person name="Thomas B.C."/>
            <person name="Singh A."/>
            <person name="Wilkins M.J."/>
            <person name="Karaoz U."/>
            <person name="Brodie E.L."/>
            <person name="Williams K.H."/>
            <person name="Hubbard S.S."/>
            <person name="Banfield J.F."/>
        </authorList>
    </citation>
    <scope>NUCLEOTIDE SEQUENCE [LARGE SCALE GENOMIC DNA]</scope>
</reference>
<dbReference type="AlphaFoldDB" id="A0A1F4U6R8"/>
<accession>A0A1F4U6R8</accession>
<evidence type="ECO:0000259" key="4">
    <source>
        <dbReference type="SMART" id="SM00560"/>
    </source>
</evidence>
<evidence type="ECO:0000256" key="2">
    <source>
        <dbReference type="ARBA" id="ARBA00023157"/>
    </source>
</evidence>